<reference evidence="3" key="2">
    <citation type="submission" date="2012-11" db="EMBL/GenBank/DDBJ databases">
        <authorList>
            <person name="Kuo A."/>
            <person name="Curtis B.A."/>
            <person name="Tanifuji G."/>
            <person name="Burki F."/>
            <person name="Gruber A."/>
            <person name="Irimia M."/>
            <person name="Maruyama S."/>
            <person name="Arias M.C."/>
            <person name="Ball S.G."/>
            <person name="Gile G.H."/>
            <person name="Hirakawa Y."/>
            <person name="Hopkins J.F."/>
            <person name="Rensing S.A."/>
            <person name="Schmutz J."/>
            <person name="Symeonidi A."/>
            <person name="Elias M."/>
            <person name="Eveleigh R.J."/>
            <person name="Herman E.K."/>
            <person name="Klute M.J."/>
            <person name="Nakayama T."/>
            <person name="Obornik M."/>
            <person name="Reyes-Prieto A."/>
            <person name="Armbrust E.V."/>
            <person name="Aves S.J."/>
            <person name="Beiko R.G."/>
            <person name="Coutinho P."/>
            <person name="Dacks J.B."/>
            <person name="Durnford D.G."/>
            <person name="Fast N.M."/>
            <person name="Green B.R."/>
            <person name="Grisdale C."/>
            <person name="Hempe F."/>
            <person name="Henrissat B."/>
            <person name="Hoppner M.P."/>
            <person name="Ishida K.-I."/>
            <person name="Kim E."/>
            <person name="Koreny L."/>
            <person name="Kroth P.G."/>
            <person name="Liu Y."/>
            <person name="Malik S.-B."/>
            <person name="Maier U.G."/>
            <person name="McRose D."/>
            <person name="Mock T."/>
            <person name="Neilson J.A."/>
            <person name="Onodera N.T."/>
            <person name="Poole A.M."/>
            <person name="Pritham E.J."/>
            <person name="Richards T.A."/>
            <person name="Rocap G."/>
            <person name="Roy S.W."/>
            <person name="Sarai C."/>
            <person name="Schaack S."/>
            <person name="Shirato S."/>
            <person name="Slamovits C.H."/>
            <person name="Spencer D.F."/>
            <person name="Suzuki S."/>
            <person name="Worden A.Z."/>
            <person name="Zauner S."/>
            <person name="Barry K."/>
            <person name="Bell C."/>
            <person name="Bharti A.K."/>
            <person name="Crow J.A."/>
            <person name="Grimwood J."/>
            <person name="Kramer R."/>
            <person name="Lindquist E."/>
            <person name="Lucas S."/>
            <person name="Salamov A."/>
            <person name="McFadden G.I."/>
            <person name="Lane C.E."/>
            <person name="Keeling P.J."/>
            <person name="Gray M.W."/>
            <person name="Grigoriev I.V."/>
            <person name="Archibald J.M."/>
        </authorList>
    </citation>
    <scope>NUCLEOTIDE SEQUENCE</scope>
    <source>
        <strain evidence="3">CCMP2712</strain>
    </source>
</reference>
<dbReference type="RefSeq" id="XP_005820514.1">
    <property type="nucleotide sequence ID" value="XM_005820457.1"/>
</dbReference>
<evidence type="ECO:0000313" key="2">
    <source>
        <dbReference type="EnsemblProtists" id="EKX33534"/>
    </source>
</evidence>
<dbReference type="EnsemblProtists" id="EKX33534">
    <property type="protein sequence ID" value="EKX33534"/>
    <property type="gene ID" value="GUITHDRAFT_147849"/>
</dbReference>
<gene>
    <name evidence="1" type="ORF">GUITHDRAFT_147849</name>
</gene>
<keyword evidence="3" id="KW-1185">Reference proteome</keyword>
<dbReference type="KEGG" id="gtt:GUITHDRAFT_147849"/>
<dbReference type="GeneID" id="17290263"/>
<dbReference type="EMBL" id="JH993138">
    <property type="protein sequence ID" value="EKX33534.1"/>
    <property type="molecule type" value="Genomic_DNA"/>
</dbReference>
<dbReference type="Proteomes" id="UP000011087">
    <property type="component" value="Unassembled WGS sequence"/>
</dbReference>
<accession>L1IC75</accession>
<sequence>MRIQSGQHKSMAIEIDASVTFRFIAGLFDIRCPYFAPQIIYLQHERHRLRSQTASEAPCFTLWFWNTHFVNDYYYANSRWNRIEETYIQVNFIDGPLVPKDFLEPRCYFHSLDGKNQRRNDHKLQPLSTKSNKTLPDQVSVVFEPPDTLIVKAKDRATVQGGRQRAHISSYSLIAKRITRTVKPKLEGAAVTCQLSALRELIGCIYVCLGGDDDEKTNAVDGNKLRFINRIRQISCVSNCLQPILTEVTWILQQYFNKIPQITCSMLPKEMRVYNVTLKNSENIEEHFDFVAALKESERGGKFDLNKFVFFLARHMFLFGLSDGEQTQWNLKKISENCQAIVTLFEYKVKEKYQDRPKLVAVAQNFKTNHQAKLQDEETLMKILDSIEQLNEEKKSFFDENKEISKFWSQTIKMPFNVALEPQQGKYPPVQDFHHHLHGLMNEIEEVRRLLGQATIDQPYHLLQS</sequence>
<protein>
    <submittedName>
        <fullName evidence="1 2">Uncharacterized protein</fullName>
    </submittedName>
</protein>
<evidence type="ECO:0000313" key="3">
    <source>
        <dbReference type="Proteomes" id="UP000011087"/>
    </source>
</evidence>
<evidence type="ECO:0000313" key="1">
    <source>
        <dbReference type="EMBL" id="EKX33534.1"/>
    </source>
</evidence>
<reference evidence="1 3" key="1">
    <citation type="journal article" date="2012" name="Nature">
        <title>Algal genomes reveal evolutionary mosaicism and the fate of nucleomorphs.</title>
        <authorList>
            <consortium name="DOE Joint Genome Institute"/>
            <person name="Curtis B.A."/>
            <person name="Tanifuji G."/>
            <person name="Burki F."/>
            <person name="Gruber A."/>
            <person name="Irimia M."/>
            <person name="Maruyama S."/>
            <person name="Arias M.C."/>
            <person name="Ball S.G."/>
            <person name="Gile G.H."/>
            <person name="Hirakawa Y."/>
            <person name="Hopkins J.F."/>
            <person name="Kuo A."/>
            <person name="Rensing S.A."/>
            <person name="Schmutz J."/>
            <person name="Symeonidi A."/>
            <person name="Elias M."/>
            <person name="Eveleigh R.J."/>
            <person name="Herman E.K."/>
            <person name="Klute M.J."/>
            <person name="Nakayama T."/>
            <person name="Obornik M."/>
            <person name="Reyes-Prieto A."/>
            <person name="Armbrust E.V."/>
            <person name="Aves S.J."/>
            <person name="Beiko R.G."/>
            <person name="Coutinho P."/>
            <person name="Dacks J.B."/>
            <person name="Durnford D.G."/>
            <person name="Fast N.M."/>
            <person name="Green B.R."/>
            <person name="Grisdale C.J."/>
            <person name="Hempel F."/>
            <person name="Henrissat B."/>
            <person name="Hoppner M.P."/>
            <person name="Ishida K."/>
            <person name="Kim E."/>
            <person name="Koreny L."/>
            <person name="Kroth P.G."/>
            <person name="Liu Y."/>
            <person name="Malik S.B."/>
            <person name="Maier U.G."/>
            <person name="McRose D."/>
            <person name="Mock T."/>
            <person name="Neilson J.A."/>
            <person name="Onodera N.T."/>
            <person name="Poole A.M."/>
            <person name="Pritham E.J."/>
            <person name="Richards T.A."/>
            <person name="Rocap G."/>
            <person name="Roy S.W."/>
            <person name="Sarai C."/>
            <person name="Schaack S."/>
            <person name="Shirato S."/>
            <person name="Slamovits C.H."/>
            <person name="Spencer D.F."/>
            <person name="Suzuki S."/>
            <person name="Worden A.Z."/>
            <person name="Zauner S."/>
            <person name="Barry K."/>
            <person name="Bell C."/>
            <person name="Bharti A.K."/>
            <person name="Crow J.A."/>
            <person name="Grimwood J."/>
            <person name="Kramer R."/>
            <person name="Lindquist E."/>
            <person name="Lucas S."/>
            <person name="Salamov A."/>
            <person name="McFadden G.I."/>
            <person name="Lane C.E."/>
            <person name="Keeling P.J."/>
            <person name="Gray M.W."/>
            <person name="Grigoriev I.V."/>
            <person name="Archibald J.M."/>
        </authorList>
    </citation>
    <scope>NUCLEOTIDE SEQUENCE</scope>
    <source>
        <strain evidence="1 3">CCMP2712</strain>
    </source>
</reference>
<dbReference type="PaxDb" id="55529-EKX33534"/>
<dbReference type="HOGENOM" id="CLU_588574_0_0_1"/>
<organism evidence="1">
    <name type="scientific">Guillardia theta (strain CCMP2712)</name>
    <name type="common">Cryptophyte</name>
    <dbReference type="NCBI Taxonomy" id="905079"/>
    <lineage>
        <taxon>Eukaryota</taxon>
        <taxon>Cryptophyceae</taxon>
        <taxon>Pyrenomonadales</taxon>
        <taxon>Geminigeraceae</taxon>
        <taxon>Guillardia</taxon>
    </lineage>
</organism>
<dbReference type="AlphaFoldDB" id="L1IC75"/>
<name>L1IC75_GUITC</name>
<proteinExistence type="predicted"/>
<reference evidence="2" key="3">
    <citation type="submission" date="2016-03" db="UniProtKB">
        <authorList>
            <consortium name="EnsemblProtists"/>
        </authorList>
    </citation>
    <scope>IDENTIFICATION</scope>
</reference>